<evidence type="ECO:0000313" key="11">
    <source>
        <dbReference type="EMBL" id="MVX58785.1"/>
    </source>
</evidence>
<evidence type="ECO:0000256" key="9">
    <source>
        <dbReference type="ARBA" id="ARBA00023136"/>
    </source>
</evidence>
<evidence type="ECO:0000256" key="1">
    <source>
        <dbReference type="ARBA" id="ARBA00004162"/>
    </source>
</evidence>
<keyword evidence="5 10" id="KW-0812">Transmembrane</keyword>
<keyword evidence="4" id="KW-1003">Cell membrane</keyword>
<sequence length="115" mass="12695">MNLQFLWMMVVFGGLLFFMQRQQRKQQAKRQEQMAGLAKGTEIVTIGGLYGVIDEIDREANKMVLDVDGVYLTFELTALKAVVTAPAAAEVATQEALVETVAEGVQEEPVETSDK</sequence>
<dbReference type="PANTHER" id="PTHR33909:SF1">
    <property type="entry name" value="SEC TRANSLOCON ACCESSORY COMPLEX SUBUNIT YAJC"/>
    <property type="match status" value="1"/>
</dbReference>
<keyword evidence="6" id="KW-0653">Protein transport</keyword>
<evidence type="ECO:0000256" key="2">
    <source>
        <dbReference type="ARBA" id="ARBA00006742"/>
    </source>
</evidence>
<organism evidence="11 12">
    <name type="scientific">Streptococcus danieliae</name>
    <dbReference type="NCBI Taxonomy" id="747656"/>
    <lineage>
        <taxon>Bacteria</taxon>
        <taxon>Bacillati</taxon>
        <taxon>Bacillota</taxon>
        <taxon>Bacilli</taxon>
        <taxon>Lactobacillales</taxon>
        <taxon>Streptococcaceae</taxon>
        <taxon>Streptococcus</taxon>
    </lineage>
</organism>
<evidence type="ECO:0000256" key="10">
    <source>
        <dbReference type="SAM" id="Phobius"/>
    </source>
</evidence>
<evidence type="ECO:0000256" key="6">
    <source>
        <dbReference type="ARBA" id="ARBA00022927"/>
    </source>
</evidence>
<dbReference type="AlphaFoldDB" id="A0A7X3G7X2"/>
<evidence type="ECO:0000256" key="3">
    <source>
        <dbReference type="ARBA" id="ARBA00022448"/>
    </source>
</evidence>
<dbReference type="InterPro" id="IPR003849">
    <property type="entry name" value="Preprotein_translocase_YajC"/>
</dbReference>
<comment type="subcellular location">
    <subcellularLocation>
        <location evidence="1">Cell membrane</location>
        <topology evidence="1">Single-pass membrane protein</topology>
    </subcellularLocation>
</comment>
<keyword evidence="8" id="KW-0811">Translocation</keyword>
<dbReference type="OrthoDB" id="9800132at2"/>
<reference evidence="11 12" key="1">
    <citation type="submission" date="2019-12" db="EMBL/GenBank/DDBJ databases">
        <title>Microbes associate with the intestines of laboratory mice.</title>
        <authorList>
            <person name="Navarre W."/>
            <person name="Wong E."/>
        </authorList>
    </citation>
    <scope>NUCLEOTIDE SEQUENCE [LARGE SCALE GENOMIC DNA]</scope>
    <source>
        <strain evidence="11 12">NM51_B2-22</strain>
    </source>
</reference>
<dbReference type="RefSeq" id="WP_160332596.1">
    <property type="nucleotide sequence ID" value="NZ_CP128228.1"/>
</dbReference>
<dbReference type="SMART" id="SM01323">
    <property type="entry name" value="YajC"/>
    <property type="match status" value="1"/>
</dbReference>
<dbReference type="GO" id="GO:0015031">
    <property type="term" value="P:protein transport"/>
    <property type="evidence" value="ECO:0007669"/>
    <property type="project" value="UniProtKB-KW"/>
</dbReference>
<comment type="caution">
    <text evidence="11">The sequence shown here is derived from an EMBL/GenBank/DDBJ whole genome shotgun (WGS) entry which is preliminary data.</text>
</comment>
<dbReference type="Pfam" id="PF02699">
    <property type="entry name" value="YajC"/>
    <property type="match status" value="1"/>
</dbReference>
<comment type="similarity">
    <text evidence="2">Belongs to the YajC family.</text>
</comment>
<dbReference type="EMBL" id="WSRS01000024">
    <property type="protein sequence ID" value="MVX58785.1"/>
    <property type="molecule type" value="Genomic_DNA"/>
</dbReference>
<dbReference type="NCBIfam" id="TIGR00739">
    <property type="entry name" value="yajC"/>
    <property type="match status" value="1"/>
</dbReference>
<dbReference type="NCBIfam" id="NF005100">
    <property type="entry name" value="PRK06531.1"/>
    <property type="match status" value="1"/>
</dbReference>
<name>A0A7X3G7X2_9STRE</name>
<keyword evidence="9 10" id="KW-0472">Membrane</keyword>
<feature type="transmembrane region" description="Helical" evidence="10">
    <location>
        <begin position="6"/>
        <end position="21"/>
    </location>
</feature>
<keyword evidence="3" id="KW-0813">Transport</keyword>
<proteinExistence type="inferred from homology"/>
<evidence type="ECO:0000256" key="8">
    <source>
        <dbReference type="ARBA" id="ARBA00023010"/>
    </source>
</evidence>
<evidence type="ECO:0000256" key="7">
    <source>
        <dbReference type="ARBA" id="ARBA00022989"/>
    </source>
</evidence>
<evidence type="ECO:0000313" key="12">
    <source>
        <dbReference type="Proteomes" id="UP000461595"/>
    </source>
</evidence>
<accession>A0A7X3G7X2</accession>
<dbReference type="PANTHER" id="PTHR33909">
    <property type="entry name" value="SEC TRANSLOCON ACCESSORY COMPLEX SUBUNIT YAJC"/>
    <property type="match status" value="1"/>
</dbReference>
<gene>
    <name evidence="11" type="primary">yajC</name>
    <name evidence="11" type="ORF">E5983_03880</name>
</gene>
<protein>
    <submittedName>
        <fullName evidence="11">Preprotein translocase subunit YajC</fullName>
    </submittedName>
</protein>
<evidence type="ECO:0000256" key="5">
    <source>
        <dbReference type="ARBA" id="ARBA00022692"/>
    </source>
</evidence>
<evidence type="ECO:0000256" key="4">
    <source>
        <dbReference type="ARBA" id="ARBA00022475"/>
    </source>
</evidence>
<dbReference type="Proteomes" id="UP000461595">
    <property type="component" value="Unassembled WGS sequence"/>
</dbReference>
<dbReference type="GO" id="GO:0005886">
    <property type="term" value="C:plasma membrane"/>
    <property type="evidence" value="ECO:0007669"/>
    <property type="project" value="UniProtKB-SubCell"/>
</dbReference>
<keyword evidence="7 10" id="KW-1133">Transmembrane helix</keyword>